<dbReference type="EMBL" id="AJWK01031424">
    <property type="status" value="NOT_ANNOTATED_CDS"/>
    <property type="molecule type" value="Genomic_DNA"/>
</dbReference>
<keyword evidence="1" id="KW-0723">Serine/threonine-protein kinase</keyword>
<dbReference type="SMART" id="SM00220">
    <property type="entry name" value="S_TKc"/>
    <property type="match status" value="1"/>
</dbReference>
<dbReference type="VEuPathDB" id="VectorBase:LLONM1_006632"/>
<dbReference type="EnsemblMetazoa" id="LLOJ009174-RA">
    <property type="protein sequence ID" value="LLOJ009174-PA"/>
    <property type="gene ID" value="LLOJ009174"/>
</dbReference>
<evidence type="ECO:0000256" key="2">
    <source>
        <dbReference type="ARBA" id="ARBA00022679"/>
    </source>
</evidence>
<keyword evidence="4" id="KW-0418">Kinase</keyword>
<dbReference type="GO" id="GO:0004674">
    <property type="term" value="F:protein serine/threonine kinase activity"/>
    <property type="evidence" value="ECO:0007669"/>
    <property type="project" value="UniProtKB-KW"/>
</dbReference>
<organism evidence="8 9">
    <name type="scientific">Lutzomyia longipalpis</name>
    <name type="common">Sand fly</name>
    <dbReference type="NCBI Taxonomy" id="7200"/>
    <lineage>
        <taxon>Eukaryota</taxon>
        <taxon>Metazoa</taxon>
        <taxon>Ecdysozoa</taxon>
        <taxon>Arthropoda</taxon>
        <taxon>Hexapoda</taxon>
        <taxon>Insecta</taxon>
        <taxon>Pterygota</taxon>
        <taxon>Neoptera</taxon>
        <taxon>Endopterygota</taxon>
        <taxon>Diptera</taxon>
        <taxon>Nematocera</taxon>
        <taxon>Psychodoidea</taxon>
        <taxon>Psychodidae</taxon>
        <taxon>Lutzomyia</taxon>
        <taxon>Lutzomyia</taxon>
    </lineage>
</organism>
<keyword evidence="2" id="KW-0808">Transferase</keyword>
<evidence type="ECO:0000256" key="3">
    <source>
        <dbReference type="ARBA" id="ARBA00022741"/>
    </source>
</evidence>
<dbReference type="Proteomes" id="UP000092461">
    <property type="component" value="Unassembled WGS sequence"/>
</dbReference>
<evidence type="ECO:0000256" key="6">
    <source>
        <dbReference type="SAM" id="MobiDB-lite"/>
    </source>
</evidence>
<dbReference type="AlphaFoldDB" id="A0A1B0CVY9"/>
<accession>A0A1B0CVY9</accession>
<keyword evidence="3" id="KW-0547">Nucleotide-binding</keyword>
<dbReference type="SUPFAM" id="SSF56112">
    <property type="entry name" value="Protein kinase-like (PK-like)"/>
    <property type="match status" value="1"/>
</dbReference>
<dbReference type="PANTHER" id="PTHR24351">
    <property type="entry name" value="RIBOSOMAL PROTEIN S6 KINASE"/>
    <property type="match status" value="1"/>
</dbReference>
<dbReference type="GO" id="GO:0005524">
    <property type="term" value="F:ATP binding"/>
    <property type="evidence" value="ECO:0007669"/>
    <property type="project" value="UniProtKB-KW"/>
</dbReference>
<proteinExistence type="predicted"/>
<feature type="region of interest" description="Disordered" evidence="6">
    <location>
        <begin position="173"/>
        <end position="200"/>
    </location>
</feature>
<dbReference type="Gene3D" id="3.30.200.20">
    <property type="entry name" value="Phosphorylase Kinase, domain 1"/>
    <property type="match status" value="1"/>
</dbReference>
<dbReference type="PROSITE" id="PS50011">
    <property type="entry name" value="PROTEIN_KINASE_DOM"/>
    <property type="match status" value="1"/>
</dbReference>
<dbReference type="Pfam" id="PF00069">
    <property type="entry name" value="Pkinase"/>
    <property type="match status" value="1"/>
</dbReference>
<dbReference type="InterPro" id="IPR000719">
    <property type="entry name" value="Prot_kinase_dom"/>
</dbReference>
<dbReference type="InterPro" id="IPR011009">
    <property type="entry name" value="Kinase-like_dom_sf"/>
</dbReference>
<keyword evidence="9" id="KW-1185">Reference proteome</keyword>
<reference evidence="8" key="1">
    <citation type="submission" date="2020-05" db="UniProtKB">
        <authorList>
            <consortium name="EnsemblMetazoa"/>
        </authorList>
    </citation>
    <scope>IDENTIFICATION</scope>
    <source>
        <strain evidence="8">Jacobina</strain>
    </source>
</reference>
<evidence type="ECO:0000256" key="4">
    <source>
        <dbReference type="ARBA" id="ARBA00022777"/>
    </source>
</evidence>
<dbReference type="Gene3D" id="1.10.510.10">
    <property type="entry name" value="Transferase(Phosphotransferase) domain 1"/>
    <property type="match status" value="1"/>
</dbReference>
<keyword evidence="5" id="KW-0067">ATP-binding</keyword>
<evidence type="ECO:0000256" key="1">
    <source>
        <dbReference type="ARBA" id="ARBA00022527"/>
    </source>
</evidence>
<name>A0A1B0CVY9_LUTLO</name>
<feature type="domain" description="Protein kinase" evidence="7">
    <location>
        <begin position="1"/>
        <end position="240"/>
    </location>
</feature>
<protein>
    <recommendedName>
        <fullName evidence="7">Protein kinase domain-containing protein</fullName>
    </recommendedName>
</protein>
<dbReference type="VEuPathDB" id="VectorBase:LLOJ009174"/>
<sequence length="240" mass="28374">MKVLKKSNLIQKKKTAEHTRTERQVLEAIKDSPFLIDFHYGFQTESRLYLVIDYVSGGELFTHLYTRENFTENEVRIYIAEIVVALEQLHKMKDQQAVQESSPQQQRQPSETFKVHEMPNMFAGIPPGGHIKCPIERFVGFSVQEQRAMYGKSMENEEVHKNILCTLRIQMRKRKNPQKNTENSSKRMKRNAEMAANGHRMTTRHFRKEEICGREDLFKDDEAFYYNAIPALMKKEWKER</sequence>
<evidence type="ECO:0000313" key="8">
    <source>
        <dbReference type="EnsemblMetazoa" id="LLOJ009174-PA"/>
    </source>
</evidence>
<evidence type="ECO:0000313" key="9">
    <source>
        <dbReference type="Proteomes" id="UP000092461"/>
    </source>
</evidence>
<evidence type="ECO:0000256" key="5">
    <source>
        <dbReference type="ARBA" id="ARBA00022840"/>
    </source>
</evidence>
<evidence type="ECO:0000259" key="7">
    <source>
        <dbReference type="PROSITE" id="PS50011"/>
    </source>
</evidence>